<reference evidence="7 8" key="1">
    <citation type="submission" date="2024-05" db="EMBL/GenBank/DDBJ databases">
        <title>Sphingomonas sp. HF-S3 16S ribosomal RNA gene Genome sequencing and assembly.</title>
        <authorList>
            <person name="Lee H."/>
        </authorList>
    </citation>
    <scope>NUCLEOTIDE SEQUENCE [LARGE SCALE GENOMIC DNA]</scope>
    <source>
        <strain evidence="7 8">HF-S3</strain>
    </source>
</reference>
<dbReference type="InterPro" id="IPR036388">
    <property type="entry name" value="WH-like_DNA-bd_sf"/>
</dbReference>
<dbReference type="EMBL" id="JBDIZK010000012">
    <property type="protein sequence ID" value="MEN3749147.1"/>
    <property type="molecule type" value="Genomic_DNA"/>
</dbReference>
<feature type="transmembrane region" description="Helical" evidence="5">
    <location>
        <begin position="125"/>
        <end position="152"/>
    </location>
</feature>
<organism evidence="7 8">
    <name type="scientific">Sphingomonas rustica</name>
    <dbReference type="NCBI Taxonomy" id="3103142"/>
    <lineage>
        <taxon>Bacteria</taxon>
        <taxon>Pseudomonadati</taxon>
        <taxon>Pseudomonadota</taxon>
        <taxon>Alphaproteobacteria</taxon>
        <taxon>Sphingomonadales</taxon>
        <taxon>Sphingomonadaceae</taxon>
        <taxon>Sphingomonas</taxon>
    </lineage>
</organism>
<evidence type="ECO:0000313" key="7">
    <source>
        <dbReference type="EMBL" id="MEN3749147.1"/>
    </source>
</evidence>
<keyword evidence="5" id="KW-0812">Transmembrane</keyword>
<evidence type="ECO:0000256" key="1">
    <source>
        <dbReference type="ARBA" id="ARBA00023015"/>
    </source>
</evidence>
<evidence type="ECO:0000313" key="8">
    <source>
        <dbReference type="Proteomes" id="UP001427805"/>
    </source>
</evidence>
<keyword evidence="3" id="KW-0804">Transcription</keyword>
<dbReference type="RefSeq" id="WP_346248187.1">
    <property type="nucleotide sequence ID" value="NZ_JBDIZK010000012.1"/>
</dbReference>
<accession>A0ABV0BC57</accession>
<evidence type="ECO:0000256" key="2">
    <source>
        <dbReference type="ARBA" id="ARBA00023125"/>
    </source>
</evidence>
<dbReference type="PANTHER" id="PTHR44688:SF16">
    <property type="entry name" value="DNA-BINDING TRANSCRIPTIONAL ACTIVATOR DEVR_DOSR"/>
    <property type="match status" value="1"/>
</dbReference>
<sequence length="154" mass="17245">MNDATPPARLTERERDCLRLVSRGRSSKEIGAELGISHHTVDLHLRRAIRTLGASDRRDAARRLEAEEGGQIPYQQLSTQPQAIAEPPPITAISPPIRTDRQPRFRVPFLRQGRQYNDLTSAQRIGWTFAIAALMLIVIANFFNGLAALFYITG</sequence>
<keyword evidence="1" id="KW-0805">Transcription regulation</keyword>
<dbReference type="CDD" id="cd06170">
    <property type="entry name" value="LuxR_C_like"/>
    <property type="match status" value="1"/>
</dbReference>
<comment type="caution">
    <text evidence="7">The sequence shown here is derived from an EMBL/GenBank/DDBJ whole genome shotgun (WGS) entry which is preliminary data.</text>
</comment>
<evidence type="ECO:0000256" key="5">
    <source>
        <dbReference type="SAM" id="Phobius"/>
    </source>
</evidence>
<dbReference type="PRINTS" id="PR00038">
    <property type="entry name" value="HTHLUXR"/>
</dbReference>
<protein>
    <submittedName>
        <fullName evidence="7">Helix-turn-helix transcriptional regulator</fullName>
    </submittedName>
</protein>
<name>A0ABV0BC57_9SPHN</name>
<evidence type="ECO:0000259" key="6">
    <source>
        <dbReference type="PROSITE" id="PS50043"/>
    </source>
</evidence>
<evidence type="ECO:0000256" key="4">
    <source>
        <dbReference type="SAM" id="MobiDB-lite"/>
    </source>
</evidence>
<keyword evidence="5" id="KW-0472">Membrane</keyword>
<feature type="region of interest" description="Disordered" evidence="4">
    <location>
        <begin position="60"/>
        <end position="81"/>
    </location>
</feature>
<dbReference type="InterPro" id="IPR016032">
    <property type="entry name" value="Sig_transdc_resp-reg_C-effctor"/>
</dbReference>
<keyword evidence="8" id="KW-1185">Reference proteome</keyword>
<dbReference type="SUPFAM" id="SSF46894">
    <property type="entry name" value="C-terminal effector domain of the bipartite response regulators"/>
    <property type="match status" value="1"/>
</dbReference>
<dbReference type="InterPro" id="IPR000792">
    <property type="entry name" value="Tscrpt_reg_LuxR_C"/>
</dbReference>
<evidence type="ECO:0000256" key="3">
    <source>
        <dbReference type="ARBA" id="ARBA00023163"/>
    </source>
</evidence>
<dbReference type="Gene3D" id="1.10.10.10">
    <property type="entry name" value="Winged helix-like DNA-binding domain superfamily/Winged helix DNA-binding domain"/>
    <property type="match status" value="1"/>
</dbReference>
<keyword evidence="5" id="KW-1133">Transmembrane helix</keyword>
<dbReference type="Pfam" id="PF00196">
    <property type="entry name" value="GerE"/>
    <property type="match status" value="1"/>
</dbReference>
<gene>
    <name evidence="7" type="ORF">TPR58_18380</name>
</gene>
<dbReference type="Proteomes" id="UP001427805">
    <property type="component" value="Unassembled WGS sequence"/>
</dbReference>
<dbReference type="PROSITE" id="PS50043">
    <property type="entry name" value="HTH_LUXR_2"/>
    <property type="match status" value="1"/>
</dbReference>
<proteinExistence type="predicted"/>
<keyword evidence="2" id="KW-0238">DNA-binding</keyword>
<feature type="domain" description="HTH luxR-type" evidence="6">
    <location>
        <begin position="3"/>
        <end position="68"/>
    </location>
</feature>
<dbReference type="SMART" id="SM00421">
    <property type="entry name" value="HTH_LUXR"/>
    <property type="match status" value="1"/>
</dbReference>
<dbReference type="PANTHER" id="PTHR44688">
    <property type="entry name" value="DNA-BINDING TRANSCRIPTIONAL ACTIVATOR DEVR_DOSR"/>
    <property type="match status" value="1"/>
</dbReference>